<reference evidence="1 2" key="1">
    <citation type="submission" date="2021-01" db="EMBL/GenBank/DDBJ databases">
        <title>Actinoplanes sp. nov. LDG1-01 isolated from lichen.</title>
        <authorList>
            <person name="Saeng-In P."/>
            <person name="Phongsopitanun W."/>
            <person name="Kanchanasin P."/>
            <person name="Yuki M."/>
            <person name="Kudo T."/>
            <person name="Ohkuma M."/>
            <person name="Tanasupawat S."/>
        </authorList>
    </citation>
    <scope>NUCLEOTIDE SEQUENCE [LARGE SCALE GENOMIC DNA]</scope>
    <source>
        <strain evidence="1 2">LDG1-01</strain>
    </source>
</reference>
<comment type="caution">
    <text evidence="1">The sequence shown here is derived from an EMBL/GenBank/DDBJ whole genome shotgun (WGS) entry which is preliminary data.</text>
</comment>
<dbReference type="PANTHER" id="PTHR30528:SF0">
    <property type="entry name" value="CYTOPLASMIC PROTEIN"/>
    <property type="match status" value="1"/>
</dbReference>
<keyword evidence="2" id="KW-1185">Reference proteome</keyword>
<protein>
    <submittedName>
        <fullName evidence="1">YcaQ family DNA glycosylase</fullName>
    </submittedName>
</protein>
<name>A0ABS1VH46_9ACTN</name>
<gene>
    <name evidence="1" type="ORF">JKJ07_06815</name>
</gene>
<sequence length="355" mass="39939">MGHVTVSLTRAEARRIAVRAQLLTLPRPSSISSALARLTFLQYDQTAAVAPHADLALWSRLGSRYQASALADGLADRSYVELRGMIRPFSDISLFRAEMSERSAPDSQFGMPAAQHWVDANDRFRRDILDLLDRDGPVPQSDIPDTSAVRWGSSGWNNNRNVGMMLECLVVRGEIALADRDGRDRMWDLAHRVYPAEVVPLEEALRIRAARLLHSLGIARRVDAGIEARIEGVRGSWRVDPAFLEGPFEGRTALLSPLDRLIFDRKRMLDLFEFDYNLEMYKPPAKRRWGYWAMPILHHDRLIGKLDATTDRKRGVLRVDAIHEDAPFSPAVTAAVHAELHDLARWLGVALDLPG</sequence>
<dbReference type="Pfam" id="PF06224">
    <property type="entry name" value="AlkZ-like"/>
    <property type="match status" value="2"/>
</dbReference>
<dbReference type="EMBL" id="JAENHO010000002">
    <property type="protein sequence ID" value="MBL7254019.1"/>
    <property type="molecule type" value="Genomic_DNA"/>
</dbReference>
<evidence type="ECO:0000313" key="1">
    <source>
        <dbReference type="EMBL" id="MBL7254019.1"/>
    </source>
</evidence>
<dbReference type="PANTHER" id="PTHR30528">
    <property type="entry name" value="CYTOPLASMIC PROTEIN"/>
    <property type="match status" value="1"/>
</dbReference>
<dbReference type="Proteomes" id="UP000598996">
    <property type="component" value="Unassembled WGS sequence"/>
</dbReference>
<proteinExistence type="predicted"/>
<organism evidence="1 2">
    <name type="scientific">Paractinoplanes lichenicola</name>
    <dbReference type="NCBI Taxonomy" id="2802976"/>
    <lineage>
        <taxon>Bacteria</taxon>
        <taxon>Bacillati</taxon>
        <taxon>Actinomycetota</taxon>
        <taxon>Actinomycetes</taxon>
        <taxon>Micromonosporales</taxon>
        <taxon>Micromonosporaceae</taxon>
        <taxon>Paractinoplanes</taxon>
    </lineage>
</organism>
<accession>A0ABS1VH46</accession>
<dbReference type="InterPro" id="IPR009351">
    <property type="entry name" value="AlkZ-like"/>
</dbReference>
<evidence type="ECO:0000313" key="2">
    <source>
        <dbReference type="Proteomes" id="UP000598996"/>
    </source>
</evidence>